<dbReference type="InterPro" id="IPR015500">
    <property type="entry name" value="Peptidase_S8_subtilisin-rel"/>
</dbReference>
<dbReference type="EMBL" id="QMIG01000004">
    <property type="protein sequence ID" value="RAW16485.1"/>
    <property type="molecule type" value="Genomic_DNA"/>
</dbReference>
<dbReference type="PROSITE" id="PS00136">
    <property type="entry name" value="SUBTILASE_ASP"/>
    <property type="match status" value="1"/>
</dbReference>
<sequence>MGAALLMVTACTGDDGDVQSDDGPEAPDAIDASVTGEDDAPHLKVTFDVVADAEAYLLDFGDDTEPIRIEPAECVDDTCEVALDRLSVAGASSFTVASVAGEYVSEPSQTVDVPSWPDPPEPAPTELPDDEPVELVVARIDEDGKPTFDTESVPAGDDVEARVAELEEQDDVVGVSIAAPVSQQAGSDQGDEPVGDEPTGDEAQDGAQGAGSPDFPAGMATWQQEALNYGGLPEDPRGSGVTVAVIDDGIYPSHSSIARADVTETNVVEPGRDDAPGDHATAVTSMIVGEHNGLVPGIAIGATIRAYDVRNEEGESSGTLEHFTEAIVQAVDDGADVINISQAAWCNLRGRIGQGCPDEVLQPALDYAEEQGVFVVASAGNDGGSEDECPASASGRNKDNWPAAAPTVIAVGGTTRGGGEYQCSPDKNYIDVLAPADKLRTAASPEGYAIVSGTSLAAPLISGLIAALLAENPDFTPAELRNYLKYATDENGRILPGALMHQLDIVPPEDEIIDLTTGREWIPFSVGLYFPEDSDVWVKAGRAFVPDPENFLDHDDSYPGDSVRTGWDYLDSYTVLIGGLLVIDEHNEVSGFGGMQLTGHDSSYTVECPEFSPQTPTFAFRWDVPVVVSGKLSDDEGGGSRHGELTLSLGKNATPDSNGTIPDLRITEDTFDECADLIAERDTMFTDPEYPWSEVQTWPERNVELGEELYEQIINESPFRIDDGFFPPVESEEDDEPVYSSSGTIDDGVGFRLRVGDVNFTQLD</sequence>
<feature type="compositionally biased region" description="Polar residues" evidence="7">
    <location>
        <begin position="649"/>
        <end position="660"/>
    </location>
</feature>
<dbReference type="CDD" id="cd00306">
    <property type="entry name" value="Peptidases_S8_S53"/>
    <property type="match status" value="1"/>
</dbReference>
<dbReference type="RefSeq" id="WP_112257695.1">
    <property type="nucleotide sequence ID" value="NZ_QMIG01000004.1"/>
</dbReference>
<protein>
    <recommendedName>
        <fullName evidence="8">Peptidase S8/S53 domain-containing protein</fullName>
    </recommendedName>
</protein>
<accession>A0A329QVZ8</accession>
<dbReference type="GO" id="GO:0006508">
    <property type="term" value="P:proteolysis"/>
    <property type="evidence" value="ECO:0007669"/>
    <property type="project" value="UniProtKB-KW"/>
</dbReference>
<feature type="region of interest" description="Disordered" evidence="7">
    <location>
        <begin position="107"/>
        <end position="129"/>
    </location>
</feature>
<keyword evidence="2 5" id="KW-0645">Protease</keyword>
<dbReference type="PROSITE" id="PS00138">
    <property type="entry name" value="SUBTILASE_SER"/>
    <property type="match status" value="1"/>
</dbReference>
<evidence type="ECO:0000256" key="7">
    <source>
        <dbReference type="SAM" id="MobiDB-lite"/>
    </source>
</evidence>
<dbReference type="InterPro" id="IPR036852">
    <property type="entry name" value="Peptidase_S8/S53_dom_sf"/>
</dbReference>
<comment type="caution">
    <text evidence="9">The sequence shown here is derived from an EMBL/GenBank/DDBJ whole genome shotgun (WGS) entry which is preliminary data.</text>
</comment>
<feature type="active site" description="Charge relay system" evidence="5">
    <location>
        <position position="455"/>
    </location>
</feature>
<feature type="region of interest" description="Disordered" evidence="7">
    <location>
        <begin position="180"/>
        <end position="218"/>
    </location>
</feature>
<feature type="compositionally biased region" description="Pro residues" evidence="7">
    <location>
        <begin position="116"/>
        <end position="125"/>
    </location>
</feature>
<dbReference type="OrthoDB" id="3530033at2"/>
<evidence type="ECO:0000313" key="9">
    <source>
        <dbReference type="EMBL" id="RAW16485.1"/>
    </source>
</evidence>
<dbReference type="PANTHER" id="PTHR43806">
    <property type="entry name" value="PEPTIDASE S8"/>
    <property type="match status" value="1"/>
</dbReference>
<feature type="region of interest" description="Disordered" evidence="7">
    <location>
        <begin position="13"/>
        <end position="37"/>
    </location>
</feature>
<organism evidence="9 10">
    <name type="scientific">Phytoactinopolyspora halophila</name>
    <dbReference type="NCBI Taxonomy" id="1981511"/>
    <lineage>
        <taxon>Bacteria</taxon>
        <taxon>Bacillati</taxon>
        <taxon>Actinomycetota</taxon>
        <taxon>Actinomycetes</taxon>
        <taxon>Jiangellales</taxon>
        <taxon>Jiangellaceae</taxon>
        <taxon>Phytoactinopolyspora</taxon>
    </lineage>
</organism>
<evidence type="ECO:0000256" key="1">
    <source>
        <dbReference type="ARBA" id="ARBA00011073"/>
    </source>
</evidence>
<dbReference type="PROSITE" id="PS51892">
    <property type="entry name" value="SUBTILASE"/>
    <property type="match status" value="1"/>
</dbReference>
<dbReference type="InterPro" id="IPR023827">
    <property type="entry name" value="Peptidase_S8_Asp-AS"/>
</dbReference>
<dbReference type="InterPro" id="IPR050131">
    <property type="entry name" value="Peptidase_S8_subtilisin-like"/>
</dbReference>
<feature type="active site" description="Charge relay system" evidence="5">
    <location>
        <position position="279"/>
    </location>
</feature>
<dbReference type="AlphaFoldDB" id="A0A329QVZ8"/>
<evidence type="ECO:0000256" key="6">
    <source>
        <dbReference type="RuleBase" id="RU003355"/>
    </source>
</evidence>
<dbReference type="PRINTS" id="PR00723">
    <property type="entry name" value="SUBTILISIN"/>
</dbReference>
<proteinExistence type="inferred from homology"/>
<reference evidence="9 10" key="1">
    <citation type="submission" date="2018-06" db="EMBL/GenBank/DDBJ databases">
        <title>Phytoactinopolyspora halophila sp. nov., a novel halophilic actinomycete isolated from a saline soil in China.</title>
        <authorList>
            <person name="Tang S.-K."/>
        </authorList>
    </citation>
    <scope>NUCLEOTIDE SEQUENCE [LARGE SCALE GENOMIC DNA]</scope>
    <source>
        <strain evidence="9 10">YIM 96934</strain>
    </source>
</reference>
<dbReference type="InterPro" id="IPR023828">
    <property type="entry name" value="Peptidase_S8_Ser-AS"/>
</dbReference>
<feature type="compositionally biased region" description="Acidic residues" evidence="7">
    <location>
        <begin position="14"/>
        <end position="25"/>
    </location>
</feature>
<feature type="compositionally biased region" description="Acidic residues" evidence="7">
    <location>
        <begin position="189"/>
        <end position="204"/>
    </location>
</feature>
<dbReference type="Proteomes" id="UP000250462">
    <property type="component" value="Unassembled WGS sequence"/>
</dbReference>
<keyword evidence="3 5" id="KW-0378">Hydrolase</keyword>
<dbReference type="InterPro" id="IPR000209">
    <property type="entry name" value="Peptidase_S8/S53_dom"/>
</dbReference>
<evidence type="ECO:0000256" key="2">
    <source>
        <dbReference type="ARBA" id="ARBA00022670"/>
    </source>
</evidence>
<feature type="active site" description="Charge relay system" evidence="5">
    <location>
        <position position="247"/>
    </location>
</feature>
<evidence type="ECO:0000256" key="3">
    <source>
        <dbReference type="ARBA" id="ARBA00022801"/>
    </source>
</evidence>
<feature type="region of interest" description="Disordered" evidence="7">
    <location>
        <begin position="633"/>
        <end position="662"/>
    </location>
</feature>
<dbReference type="GO" id="GO:0004252">
    <property type="term" value="F:serine-type endopeptidase activity"/>
    <property type="evidence" value="ECO:0007669"/>
    <property type="project" value="UniProtKB-UniRule"/>
</dbReference>
<evidence type="ECO:0000256" key="5">
    <source>
        <dbReference type="PROSITE-ProRule" id="PRU01240"/>
    </source>
</evidence>
<evidence type="ECO:0000259" key="8">
    <source>
        <dbReference type="Pfam" id="PF00082"/>
    </source>
</evidence>
<gene>
    <name evidence="9" type="ORF">DPM12_07675</name>
</gene>
<feature type="compositionally biased region" description="Basic and acidic residues" evidence="7">
    <location>
        <begin position="633"/>
        <end position="644"/>
    </location>
</feature>
<dbReference type="PANTHER" id="PTHR43806:SF11">
    <property type="entry name" value="CEREVISIN-RELATED"/>
    <property type="match status" value="1"/>
</dbReference>
<keyword evidence="4 5" id="KW-0720">Serine protease</keyword>
<dbReference type="Gene3D" id="3.40.50.200">
    <property type="entry name" value="Peptidase S8/S53 domain"/>
    <property type="match status" value="1"/>
</dbReference>
<evidence type="ECO:0000313" key="10">
    <source>
        <dbReference type="Proteomes" id="UP000250462"/>
    </source>
</evidence>
<comment type="similarity">
    <text evidence="1 5 6">Belongs to the peptidase S8 family.</text>
</comment>
<feature type="domain" description="Peptidase S8/S53" evidence="8">
    <location>
        <begin position="238"/>
        <end position="488"/>
    </location>
</feature>
<dbReference type="Pfam" id="PF00082">
    <property type="entry name" value="Peptidase_S8"/>
    <property type="match status" value="1"/>
</dbReference>
<keyword evidence="10" id="KW-1185">Reference proteome</keyword>
<evidence type="ECO:0000256" key="4">
    <source>
        <dbReference type="ARBA" id="ARBA00022825"/>
    </source>
</evidence>
<dbReference type="SUPFAM" id="SSF52743">
    <property type="entry name" value="Subtilisin-like"/>
    <property type="match status" value="1"/>
</dbReference>
<name>A0A329QVZ8_9ACTN</name>